<evidence type="ECO:0000256" key="4">
    <source>
        <dbReference type="ARBA" id="ARBA00022679"/>
    </source>
</evidence>
<evidence type="ECO:0000256" key="10">
    <source>
        <dbReference type="PROSITE-ProRule" id="PRU00706"/>
    </source>
</evidence>
<sequence>MAIERTFSMIKPDATRRNLTGAITKMLEEGGLRVVASKRVWMSRREAEGFYAVHKERPFFGELVESMSAGPTVVQVLEGENAISRNRELMGATNPSQAADGTIRKSHALSIGENSVHGSDAPETAAQEIAYWFSETEIVG</sequence>
<accession>A0A1H0GAH2</accession>
<keyword evidence="15" id="KW-1185">Reference proteome</keyword>
<dbReference type="GO" id="GO:0004550">
    <property type="term" value="F:nucleoside diphosphate kinase activity"/>
    <property type="evidence" value="ECO:0007669"/>
    <property type="project" value="UniProtKB-UniRule"/>
</dbReference>
<dbReference type="RefSeq" id="WP_090671559.1">
    <property type="nucleotide sequence ID" value="NZ_FNIT01000003.1"/>
</dbReference>
<evidence type="ECO:0000256" key="8">
    <source>
        <dbReference type="ARBA" id="ARBA00023080"/>
    </source>
</evidence>
<evidence type="ECO:0000256" key="7">
    <source>
        <dbReference type="ARBA" id="ARBA00022840"/>
    </source>
</evidence>
<feature type="binding site" evidence="9 10">
    <location>
        <position position="104"/>
    </location>
    <ligand>
        <name>ATP</name>
        <dbReference type="ChEBI" id="CHEBI:30616"/>
    </ligand>
</feature>
<feature type="binding site" evidence="9 10">
    <location>
        <position position="114"/>
    </location>
    <ligand>
        <name>ATP</name>
        <dbReference type="ChEBI" id="CHEBI:30616"/>
    </ligand>
</feature>
<keyword evidence="9" id="KW-0963">Cytoplasm</keyword>
<dbReference type="CDD" id="cd04413">
    <property type="entry name" value="NDPk_I"/>
    <property type="match status" value="1"/>
</dbReference>
<keyword evidence="8 9" id="KW-0546">Nucleotide metabolism</keyword>
<evidence type="ECO:0000313" key="14">
    <source>
        <dbReference type="EMBL" id="SDO03870.1"/>
    </source>
</evidence>
<organism evidence="14 15">
    <name type="scientific">Aureimonas jatrophae</name>
    <dbReference type="NCBI Taxonomy" id="1166073"/>
    <lineage>
        <taxon>Bacteria</taxon>
        <taxon>Pseudomonadati</taxon>
        <taxon>Pseudomonadota</taxon>
        <taxon>Alphaproteobacteria</taxon>
        <taxon>Hyphomicrobiales</taxon>
        <taxon>Aurantimonadaceae</taxon>
        <taxon>Aureimonas</taxon>
    </lineage>
</organism>
<evidence type="ECO:0000259" key="13">
    <source>
        <dbReference type="SMART" id="SM00562"/>
    </source>
</evidence>
<dbReference type="STRING" id="1166073.SAMN05192530_10339"/>
<dbReference type="GO" id="GO:0006228">
    <property type="term" value="P:UTP biosynthetic process"/>
    <property type="evidence" value="ECO:0007669"/>
    <property type="project" value="UniProtKB-UniRule"/>
</dbReference>
<dbReference type="GO" id="GO:0006241">
    <property type="term" value="P:CTP biosynthetic process"/>
    <property type="evidence" value="ECO:0007669"/>
    <property type="project" value="UniProtKB-UniRule"/>
</dbReference>
<dbReference type="GO" id="GO:0005524">
    <property type="term" value="F:ATP binding"/>
    <property type="evidence" value="ECO:0007669"/>
    <property type="project" value="UniProtKB-UniRule"/>
</dbReference>
<dbReference type="GO" id="GO:0046872">
    <property type="term" value="F:metal ion binding"/>
    <property type="evidence" value="ECO:0007669"/>
    <property type="project" value="UniProtKB-KW"/>
</dbReference>
<keyword evidence="5 9" id="KW-0547">Nucleotide-binding</keyword>
<dbReference type="SUPFAM" id="SSF54919">
    <property type="entry name" value="Nucleoside diphosphate kinase, NDK"/>
    <property type="match status" value="1"/>
</dbReference>
<dbReference type="InterPro" id="IPR034907">
    <property type="entry name" value="NDK-like_dom"/>
</dbReference>
<dbReference type="NCBIfam" id="NF001908">
    <property type="entry name" value="PRK00668.1"/>
    <property type="match status" value="1"/>
</dbReference>
<proteinExistence type="inferred from homology"/>
<dbReference type="Pfam" id="PF00334">
    <property type="entry name" value="NDK"/>
    <property type="match status" value="1"/>
</dbReference>
<dbReference type="HAMAP" id="MF_00451">
    <property type="entry name" value="NDP_kinase"/>
    <property type="match status" value="1"/>
</dbReference>
<evidence type="ECO:0000256" key="2">
    <source>
        <dbReference type="ARBA" id="ARBA00008142"/>
    </source>
</evidence>
<reference evidence="14 15" key="1">
    <citation type="submission" date="2016-10" db="EMBL/GenBank/DDBJ databases">
        <authorList>
            <person name="de Groot N.N."/>
        </authorList>
    </citation>
    <scope>NUCLEOTIDE SEQUENCE [LARGE SCALE GENOMIC DNA]</scope>
    <source>
        <strain evidence="15">L7-484,KACC 16230,DSM 25025</strain>
    </source>
</reference>
<evidence type="ECO:0000256" key="6">
    <source>
        <dbReference type="ARBA" id="ARBA00022777"/>
    </source>
</evidence>
<dbReference type="Proteomes" id="UP000198793">
    <property type="component" value="Unassembled WGS sequence"/>
</dbReference>
<dbReference type="PRINTS" id="PR01243">
    <property type="entry name" value="NUCDPKINASE"/>
</dbReference>
<name>A0A1H0GAH2_9HYPH</name>
<dbReference type="PROSITE" id="PS51374">
    <property type="entry name" value="NDPK_LIKE"/>
    <property type="match status" value="1"/>
</dbReference>
<feature type="domain" description="Nucleoside diphosphate kinase-like" evidence="13">
    <location>
        <begin position="3"/>
        <end position="140"/>
    </location>
</feature>
<keyword evidence="9" id="KW-0479">Metal-binding</keyword>
<dbReference type="OrthoDB" id="9801161at2"/>
<keyword evidence="6 9" id="KW-0418">Kinase</keyword>
<comment type="subcellular location">
    <subcellularLocation>
        <location evidence="9">Cytoplasm</location>
    </subcellularLocation>
</comment>
<dbReference type="SMART" id="SM00562">
    <property type="entry name" value="NDK"/>
    <property type="match status" value="1"/>
</dbReference>
<keyword evidence="4 9" id="KW-0808">Transferase</keyword>
<evidence type="ECO:0000256" key="3">
    <source>
        <dbReference type="ARBA" id="ARBA00022553"/>
    </source>
</evidence>
<dbReference type="PANTHER" id="PTHR11349">
    <property type="entry name" value="NUCLEOSIDE DIPHOSPHATE KINASE"/>
    <property type="match status" value="1"/>
</dbReference>
<evidence type="ECO:0000256" key="11">
    <source>
        <dbReference type="RuleBase" id="RU004011"/>
    </source>
</evidence>
<evidence type="ECO:0000313" key="15">
    <source>
        <dbReference type="Proteomes" id="UP000198793"/>
    </source>
</evidence>
<evidence type="ECO:0000256" key="12">
    <source>
        <dbReference type="RuleBase" id="RU004013"/>
    </source>
</evidence>
<evidence type="ECO:0000256" key="5">
    <source>
        <dbReference type="ARBA" id="ARBA00022741"/>
    </source>
</evidence>
<feature type="binding site" evidence="9 10">
    <location>
        <position position="11"/>
    </location>
    <ligand>
        <name>ATP</name>
        <dbReference type="ChEBI" id="CHEBI:30616"/>
    </ligand>
</feature>
<keyword evidence="7 9" id="KW-0067">ATP-binding</keyword>
<dbReference type="GO" id="GO:0006183">
    <property type="term" value="P:GTP biosynthetic process"/>
    <property type="evidence" value="ECO:0007669"/>
    <property type="project" value="UniProtKB-UniRule"/>
</dbReference>
<gene>
    <name evidence="9" type="primary">ndk</name>
    <name evidence="14" type="ORF">SAMN05192530_10339</name>
</gene>
<dbReference type="InterPro" id="IPR036850">
    <property type="entry name" value="NDK-like_dom_sf"/>
</dbReference>
<comment type="catalytic activity">
    <reaction evidence="9 12">
        <text>a 2'-deoxyribonucleoside 5'-diphosphate + ATP = a 2'-deoxyribonucleoside 5'-triphosphate + ADP</text>
        <dbReference type="Rhea" id="RHEA:44640"/>
        <dbReference type="ChEBI" id="CHEBI:30616"/>
        <dbReference type="ChEBI" id="CHEBI:61560"/>
        <dbReference type="ChEBI" id="CHEBI:73316"/>
        <dbReference type="ChEBI" id="CHEBI:456216"/>
        <dbReference type="EC" id="2.7.4.6"/>
    </reaction>
</comment>
<comment type="catalytic activity">
    <reaction evidence="9">
        <text>a ribonucleoside 5'-diphosphate + ATP = a ribonucleoside 5'-triphosphate + ADP</text>
        <dbReference type="Rhea" id="RHEA:18113"/>
        <dbReference type="ChEBI" id="CHEBI:30616"/>
        <dbReference type="ChEBI" id="CHEBI:57930"/>
        <dbReference type="ChEBI" id="CHEBI:61557"/>
        <dbReference type="ChEBI" id="CHEBI:456216"/>
        <dbReference type="EC" id="2.7.4.6"/>
    </reaction>
</comment>
<dbReference type="GO" id="GO:0005737">
    <property type="term" value="C:cytoplasm"/>
    <property type="evidence" value="ECO:0007669"/>
    <property type="project" value="UniProtKB-SubCell"/>
</dbReference>
<dbReference type="PROSITE" id="PS00469">
    <property type="entry name" value="NDPK"/>
    <property type="match status" value="1"/>
</dbReference>
<comment type="function">
    <text evidence="9">Major role in the synthesis of nucleoside triphosphates other than ATP. The ATP gamma phosphate is transferred to the NDP beta phosphate via a ping-pong mechanism, using a phosphorylated active-site intermediate.</text>
</comment>
<comment type="subunit">
    <text evidence="9">Homotetramer.</text>
</comment>
<comment type="similarity">
    <text evidence="2 9 10 11">Belongs to the NDK family.</text>
</comment>
<keyword evidence="9" id="KW-0460">Magnesium</keyword>
<evidence type="ECO:0000256" key="9">
    <source>
        <dbReference type="HAMAP-Rule" id="MF_00451"/>
    </source>
</evidence>
<dbReference type="AlphaFoldDB" id="A0A1H0GAH2"/>
<feature type="binding site" evidence="9 10">
    <location>
        <position position="59"/>
    </location>
    <ligand>
        <name>ATP</name>
        <dbReference type="ChEBI" id="CHEBI:30616"/>
    </ligand>
</feature>
<feature type="active site" description="Pros-phosphohistidine intermediate" evidence="9 10">
    <location>
        <position position="117"/>
    </location>
</feature>
<dbReference type="EC" id="2.7.4.6" evidence="9 12"/>
<protein>
    <recommendedName>
        <fullName evidence="9 12">Nucleoside diphosphate kinase</fullName>
        <shortName evidence="9">NDK</shortName>
        <shortName evidence="9">NDP kinase</shortName>
        <ecNumber evidence="9 12">2.7.4.6</ecNumber>
    </recommendedName>
    <alternativeName>
        <fullName evidence="9">Nucleoside-2-P kinase</fullName>
    </alternativeName>
</protein>
<comment type="cofactor">
    <cofactor evidence="1 9">
        <name>Mg(2+)</name>
        <dbReference type="ChEBI" id="CHEBI:18420"/>
    </cofactor>
</comment>
<evidence type="ECO:0000256" key="1">
    <source>
        <dbReference type="ARBA" id="ARBA00001946"/>
    </source>
</evidence>
<feature type="binding site" evidence="9 10">
    <location>
        <position position="87"/>
    </location>
    <ligand>
        <name>ATP</name>
        <dbReference type="ChEBI" id="CHEBI:30616"/>
    </ligand>
</feature>
<dbReference type="InterPro" id="IPR023005">
    <property type="entry name" value="Nucleoside_diP_kinase_AS"/>
</dbReference>
<feature type="binding site" evidence="9 10">
    <location>
        <position position="93"/>
    </location>
    <ligand>
        <name>ATP</name>
        <dbReference type="ChEBI" id="CHEBI:30616"/>
    </ligand>
</feature>
<keyword evidence="3 9" id="KW-0597">Phosphoprotein</keyword>
<dbReference type="FunFam" id="3.30.70.141:FF:000039">
    <property type="entry name" value="Nucleoside diphosphate kinase B"/>
    <property type="match status" value="1"/>
</dbReference>
<dbReference type="InterPro" id="IPR001564">
    <property type="entry name" value="Nucleoside_diP_kinase"/>
</dbReference>
<dbReference type="EMBL" id="FNIT01000003">
    <property type="protein sequence ID" value="SDO03870.1"/>
    <property type="molecule type" value="Genomic_DNA"/>
</dbReference>
<dbReference type="Gene3D" id="3.30.70.141">
    <property type="entry name" value="Nucleoside diphosphate kinase-like domain"/>
    <property type="match status" value="1"/>
</dbReference>